<evidence type="ECO:0000313" key="4">
    <source>
        <dbReference type="Proteomes" id="UP000027222"/>
    </source>
</evidence>
<dbReference type="AlphaFoldDB" id="A0A067TEA9"/>
<evidence type="ECO:0000256" key="1">
    <source>
        <dbReference type="SAM" id="MobiDB-lite"/>
    </source>
</evidence>
<dbReference type="Proteomes" id="UP000027222">
    <property type="component" value="Unassembled WGS sequence"/>
</dbReference>
<keyword evidence="4" id="KW-1185">Reference proteome</keyword>
<reference evidence="4" key="1">
    <citation type="journal article" date="2014" name="Proc. Natl. Acad. Sci. U.S.A.">
        <title>Extensive sampling of basidiomycete genomes demonstrates inadequacy of the white-rot/brown-rot paradigm for wood decay fungi.</title>
        <authorList>
            <person name="Riley R."/>
            <person name="Salamov A.A."/>
            <person name="Brown D.W."/>
            <person name="Nagy L.G."/>
            <person name="Floudas D."/>
            <person name="Held B.W."/>
            <person name="Levasseur A."/>
            <person name="Lombard V."/>
            <person name="Morin E."/>
            <person name="Otillar R."/>
            <person name="Lindquist E.A."/>
            <person name="Sun H."/>
            <person name="LaButti K.M."/>
            <person name="Schmutz J."/>
            <person name="Jabbour D."/>
            <person name="Luo H."/>
            <person name="Baker S.E."/>
            <person name="Pisabarro A.G."/>
            <person name="Walton J.D."/>
            <person name="Blanchette R.A."/>
            <person name="Henrissat B."/>
            <person name="Martin F."/>
            <person name="Cullen D."/>
            <person name="Hibbett D.S."/>
            <person name="Grigoriev I.V."/>
        </authorList>
    </citation>
    <scope>NUCLEOTIDE SEQUENCE [LARGE SCALE GENOMIC DNA]</scope>
    <source>
        <strain evidence="4">CBS 339.88</strain>
    </source>
</reference>
<accession>A0A067TEA9</accession>
<feature type="signal peptide" evidence="2">
    <location>
        <begin position="1"/>
        <end position="17"/>
    </location>
</feature>
<dbReference type="OrthoDB" id="2564904at2759"/>
<feature type="chain" id="PRO_5001649055" description="Macrofage activating glycoprotein" evidence="2">
    <location>
        <begin position="18"/>
        <end position="341"/>
    </location>
</feature>
<name>A0A067TEA9_GALM3</name>
<protein>
    <recommendedName>
        <fullName evidence="5">Macrofage activating glycoprotein</fullName>
    </recommendedName>
</protein>
<dbReference type="STRING" id="685588.A0A067TEA9"/>
<organism evidence="3 4">
    <name type="scientific">Galerina marginata (strain CBS 339.88)</name>
    <dbReference type="NCBI Taxonomy" id="685588"/>
    <lineage>
        <taxon>Eukaryota</taxon>
        <taxon>Fungi</taxon>
        <taxon>Dikarya</taxon>
        <taxon>Basidiomycota</taxon>
        <taxon>Agaricomycotina</taxon>
        <taxon>Agaricomycetes</taxon>
        <taxon>Agaricomycetidae</taxon>
        <taxon>Agaricales</taxon>
        <taxon>Agaricineae</taxon>
        <taxon>Strophariaceae</taxon>
        <taxon>Galerina</taxon>
    </lineage>
</organism>
<keyword evidence="2" id="KW-0732">Signal</keyword>
<sequence length="341" mass="35342">MLLEVLLAAFSIPSGLAQAFTPLVDKHYTWDNIPYKVDTDVGLARGEQVGYNICNSTTEGPTSLCQTSYINSLDDFCIWAPPQPGQTVGQIEGEMIAWCSKPGHGTRVMPAGTLTGVQLTLTPDYIQVVGYMDQTKINMVAGDAGGEMDPHGADLRGNPMGGLVFTNAWTGTYLQSSEWHNFNGGNYFCFKACDPRRPNGPALCQHIYDTQGCGFNAPSNAKDGVFESCAGDSQNPPGVGPAIVPASSSCSQFQSTDIYGGGTQVPVPGASTISFSSTPTPSNTRTSTSSVTTATATGGSSASKTGSGVGAATKTSNARTIGVSSAAGTLSLLLSAVFLAF</sequence>
<feature type="region of interest" description="Disordered" evidence="1">
    <location>
        <begin position="270"/>
        <end position="312"/>
    </location>
</feature>
<dbReference type="HOGENOM" id="CLU_036093_2_1_1"/>
<dbReference type="EMBL" id="KL142370">
    <property type="protein sequence ID" value="KDR81545.1"/>
    <property type="molecule type" value="Genomic_DNA"/>
</dbReference>
<gene>
    <name evidence="3" type="ORF">GALMADRAFT_239556</name>
</gene>
<evidence type="ECO:0000256" key="2">
    <source>
        <dbReference type="SAM" id="SignalP"/>
    </source>
</evidence>
<evidence type="ECO:0008006" key="5">
    <source>
        <dbReference type="Google" id="ProtNLM"/>
    </source>
</evidence>
<evidence type="ECO:0000313" key="3">
    <source>
        <dbReference type="EMBL" id="KDR81545.1"/>
    </source>
</evidence>
<proteinExistence type="predicted"/>